<dbReference type="InterPro" id="IPR027417">
    <property type="entry name" value="P-loop_NTPase"/>
</dbReference>
<evidence type="ECO:0000256" key="2">
    <source>
        <dbReference type="ARBA" id="ARBA00023015"/>
    </source>
</evidence>
<dbReference type="SUPFAM" id="SSF52540">
    <property type="entry name" value="P-loop containing nucleoside triphosphate hydrolases"/>
    <property type="match status" value="1"/>
</dbReference>
<dbReference type="FunFam" id="1.10.10.10:FF:000001">
    <property type="entry name" value="LysR family transcriptional regulator"/>
    <property type="match status" value="1"/>
</dbReference>
<protein>
    <submittedName>
        <fullName evidence="6">Probable selenium-dependent hydroxylase accessory protein YqeC</fullName>
    </submittedName>
</protein>
<evidence type="ECO:0000313" key="6">
    <source>
        <dbReference type="EMBL" id="SEM52048.1"/>
    </source>
</evidence>
<keyword evidence="2" id="KW-0805">Transcription regulation</keyword>
<dbReference type="GO" id="GO:0000976">
    <property type="term" value="F:transcription cis-regulatory region binding"/>
    <property type="evidence" value="ECO:0007669"/>
    <property type="project" value="TreeGrafter"/>
</dbReference>
<dbReference type="STRING" id="474960.SAMN05216180_0375"/>
<evidence type="ECO:0000256" key="3">
    <source>
        <dbReference type="ARBA" id="ARBA00023125"/>
    </source>
</evidence>
<dbReference type="PROSITE" id="PS50931">
    <property type="entry name" value="HTH_LYSR"/>
    <property type="match status" value="1"/>
</dbReference>
<dbReference type="InterPro" id="IPR036390">
    <property type="entry name" value="WH_DNA-bd_sf"/>
</dbReference>
<comment type="similarity">
    <text evidence="1">Belongs to the LysR transcriptional regulatory family.</text>
</comment>
<dbReference type="InterPro" id="IPR036565">
    <property type="entry name" value="Mur-like_cat_sf"/>
</dbReference>
<dbReference type="GO" id="GO:0003700">
    <property type="term" value="F:DNA-binding transcription factor activity"/>
    <property type="evidence" value="ECO:0007669"/>
    <property type="project" value="InterPro"/>
</dbReference>
<feature type="domain" description="HTH lysR-type" evidence="5">
    <location>
        <begin position="1"/>
        <end position="58"/>
    </location>
</feature>
<dbReference type="Pfam" id="PF19842">
    <property type="entry name" value="YqeC"/>
    <property type="match status" value="1"/>
</dbReference>
<dbReference type="Pfam" id="PF00126">
    <property type="entry name" value="HTH_1"/>
    <property type="match status" value="1"/>
</dbReference>
<dbReference type="InterPro" id="IPR036388">
    <property type="entry name" value="WH-like_DNA-bd_sf"/>
</dbReference>
<dbReference type="NCBIfam" id="TIGR03172">
    <property type="entry name" value="selenium cofactor biosynthesis protein YqeC"/>
    <property type="match status" value="1"/>
</dbReference>
<keyword evidence="3" id="KW-0238">DNA-binding</keyword>
<evidence type="ECO:0000256" key="1">
    <source>
        <dbReference type="ARBA" id="ARBA00009437"/>
    </source>
</evidence>
<evidence type="ECO:0000259" key="5">
    <source>
        <dbReference type="PROSITE" id="PS50931"/>
    </source>
</evidence>
<evidence type="ECO:0000313" key="7">
    <source>
        <dbReference type="Proteomes" id="UP000199158"/>
    </source>
</evidence>
<dbReference type="InterPro" id="IPR000847">
    <property type="entry name" value="LysR_HTH_N"/>
</dbReference>
<dbReference type="PANTHER" id="PTHR30126">
    <property type="entry name" value="HTH-TYPE TRANSCRIPTIONAL REGULATOR"/>
    <property type="match status" value="1"/>
</dbReference>
<dbReference type="PRINTS" id="PR00039">
    <property type="entry name" value="HTHLYSR"/>
</dbReference>
<dbReference type="EMBL" id="FOCG01000001">
    <property type="protein sequence ID" value="SEM52048.1"/>
    <property type="molecule type" value="Genomic_DNA"/>
</dbReference>
<name>A0A1H7Z3A9_9FIRM</name>
<accession>A0A1H7Z3A9</accession>
<keyword evidence="4" id="KW-0804">Transcription</keyword>
<organism evidence="6 7">
    <name type="scientific">Hydrogenoanaerobacterium saccharovorans</name>
    <dbReference type="NCBI Taxonomy" id="474960"/>
    <lineage>
        <taxon>Bacteria</taxon>
        <taxon>Bacillati</taxon>
        <taxon>Bacillota</taxon>
        <taxon>Clostridia</taxon>
        <taxon>Eubacteriales</taxon>
        <taxon>Oscillospiraceae</taxon>
        <taxon>Hydrogenoanaerobacterium</taxon>
    </lineage>
</organism>
<dbReference type="Gene3D" id="1.10.10.10">
    <property type="entry name" value="Winged helix-like DNA-binding domain superfamily/Winged helix DNA-binding domain"/>
    <property type="match status" value="1"/>
</dbReference>
<dbReference type="InterPro" id="IPR017587">
    <property type="entry name" value="YqeC"/>
</dbReference>
<sequence>MDFKQLEALVWVAKLGSFSKAGEQLFLTQPTISAHISSLEKELGMRLIVRTTKAVYPSQEGTKLLTYATEILRLRDEAYAALAQTSSRTPKLCELFGIDLNSKRVISLVGSGGKTTFLFALANELAKQGKRVAVTTTTHIFRPDPQQCAYLITDGDLEKIDIALKEHRFVTVGALEENGKLSAPAEELIRYLHKSVDFLLIEADGSRCLPIKVPNNREPVIYSGTDQIIAVGGLSCLGKPIGLICHRAPIAQQLLNVKDTHQITAQDMAKLLYHSYGNYGAMLTVVLNQADNEFLRGQAGIIAGLLMQEGVHRVAVTSFLSKQYEYYSQKRGTVKC</sequence>
<dbReference type="AlphaFoldDB" id="A0A1H7Z3A9"/>
<keyword evidence="7" id="KW-1185">Reference proteome</keyword>
<evidence type="ECO:0000256" key="4">
    <source>
        <dbReference type="ARBA" id="ARBA00023163"/>
    </source>
</evidence>
<proteinExistence type="inferred from homology"/>
<dbReference type="GO" id="GO:0005524">
    <property type="term" value="F:ATP binding"/>
    <property type="evidence" value="ECO:0007669"/>
    <property type="project" value="InterPro"/>
</dbReference>
<dbReference type="PANTHER" id="PTHR30126:SF64">
    <property type="entry name" value="HTH-TYPE TRANSCRIPTIONAL REGULATOR CITR"/>
    <property type="match status" value="1"/>
</dbReference>
<dbReference type="Proteomes" id="UP000199158">
    <property type="component" value="Unassembled WGS sequence"/>
</dbReference>
<dbReference type="RefSeq" id="WP_092751079.1">
    <property type="nucleotide sequence ID" value="NZ_FOCG01000001.1"/>
</dbReference>
<gene>
    <name evidence="6" type="ORF">SAMN05216180_0375</name>
</gene>
<dbReference type="SUPFAM" id="SSF53623">
    <property type="entry name" value="MurD-like peptide ligases, catalytic domain"/>
    <property type="match status" value="1"/>
</dbReference>
<reference evidence="6 7" key="1">
    <citation type="submission" date="2016-10" db="EMBL/GenBank/DDBJ databases">
        <authorList>
            <person name="de Groot N.N."/>
        </authorList>
    </citation>
    <scope>NUCLEOTIDE SEQUENCE [LARGE SCALE GENOMIC DNA]</scope>
    <source>
        <strain evidence="6 7">CGMCC 1.5070</strain>
    </source>
</reference>
<dbReference type="SUPFAM" id="SSF46785">
    <property type="entry name" value="Winged helix' DNA-binding domain"/>
    <property type="match status" value="1"/>
</dbReference>